<reference evidence="2" key="2">
    <citation type="journal article" date="2009" name="Appl. Environ. Microbiol.">
        <title>Lateral transfer of genes for hexahydro-1,3,5-trinitro-1,3,5-triazine (RDX) degradation.</title>
        <authorList>
            <person name="Andeer P.F."/>
            <person name="Stahl D.A."/>
            <person name="Bruce N.C."/>
            <person name="Strand S.E."/>
        </authorList>
    </citation>
    <scope>NUCLEOTIDE SEQUENCE</scope>
    <source>
        <strain evidence="2">MA1</strain>
        <plasmid evidence="2">pMA1</plasmid>
    </source>
</reference>
<feature type="domain" description="Helix-turn-helix" evidence="1">
    <location>
        <begin position="19"/>
        <end position="66"/>
    </location>
</feature>
<accession>C3UMW4</accession>
<evidence type="ECO:0000259" key="1">
    <source>
        <dbReference type="Pfam" id="PF12728"/>
    </source>
</evidence>
<organism evidence="2">
    <name type="scientific">Microbacterium sp. MA1</name>
    <dbReference type="NCBI Taxonomy" id="614068"/>
    <lineage>
        <taxon>Bacteria</taxon>
        <taxon>Bacillati</taxon>
        <taxon>Actinomycetota</taxon>
        <taxon>Actinomycetes</taxon>
        <taxon>Micrococcales</taxon>
        <taxon>Microbacteriaceae</taxon>
        <taxon>Microbacterium</taxon>
    </lineage>
</organism>
<sequence length="76" mass="8358">MPAAHIPSVSTEDDLQAFTKPEVMARLKCSERHVDRLIDAGKLQPIGRRARGVTVRITARSLREYIYGPVSAGEPA</sequence>
<proteinExistence type="predicted"/>
<name>C3UMW4_9MICO</name>
<evidence type="ECO:0000313" key="2">
    <source>
        <dbReference type="EMBL" id="ACO88855.1"/>
    </source>
</evidence>
<protein>
    <recommendedName>
        <fullName evidence="1">Helix-turn-helix domain-containing protein</fullName>
    </recommendedName>
</protein>
<dbReference type="Pfam" id="PF12728">
    <property type="entry name" value="HTH_17"/>
    <property type="match status" value="1"/>
</dbReference>
<dbReference type="EMBL" id="FJ577793">
    <property type="protein sequence ID" value="ACO88855.1"/>
    <property type="molecule type" value="Genomic_DNA"/>
</dbReference>
<keyword evidence="2" id="KW-0614">Plasmid</keyword>
<geneLocation type="plasmid" evidence="2">
    <name>pMA1</name>
</geneLocation>
<dbReference type="AlphaFoldDB" id="C3UMW4"/>
<reference evidence="2" key="1">
    <citation type="submission" date="2008-12" db="EMBL/GenBank/DDBJ databases">
        <authorList>
            <person name="Andeer P."/>
            <person name="Stahl D.A."/>
            <person name="Bruce N.C."/>
            <person name="Strand S.E."/>
        </authorList>
    </citation>
    <scope>NUCLEOTIDE SEQUENCE</scope>
    <source>
        <strain evidence="2">MA1</strain>
        <plasmid evidence="2">pMA1</plasmid>
    </source>
</reference>
<dbReference type="InterPro" id="IPR041657">
    <property type="entry name" value="HTH_17"/>
</dbReference>